<feature type="chain" id="PRO_5015772088" description="SnoaL-like domain-containing protein" evidence="1">
    <location>
        <begin position="23"/>
        <end position="157"/>
    </location>
</feature>
<evidence type="ECO:0000313" key="3">
    <source>
        <dbReference type="Proteomes" id="UP000239532"/>
    </source>
</evidence>
<comment type="caution">
    <text evidence="2">The sequence shown here is derived from an EMBL/GenBank/DDBJ whole genome shotgun (WGS) entry which is preliminary data.</text>
</comment>
<reference evidence="2 3" key="1">
    <citation type="submission" date="2016-11" db="EMBL/GenBank/DDBJ databases">
        <title>Trade-off between light-utilization and light-protection in marine flavobacteria.</title>
        <authorList>
            <person name="Kumagai Y."/>
        </authorList>
    </citation>
    <scope>NUCLEOTIDE SEQUENCE [LARGE SCALE GENOMIC DNA]</scope>
    <source>
        <strain evidence="2 3">JCM 17109</strain>
    </source>
</reference>
<dbReference type="SUPFAM" id="SSF54427">
    <property type="entry name" value="NTF2-like"/>
    <property type="match status" value="1"/>
</dbReference>
<dbReference type="AlphaFoldDB" id="A0A2S9WTF0"/>
<gene>
    <name evidence="2" type="ORF">BST86_06390</name>
</gene>
<dbReference type="Gene3D" id="3.10.450.50">
    <property type="match status" value="1"/>
</dbReference>
<dbReference type="EMBL" id="MQUC01000003">
    <property type="protein sequence ID" value="PRP66755.1"/>
    <property type="molecule type" value="Genomic_DNA"/>
</dbReference>
<sequence length="157" mass="17319">MLKPVLVLVVFLAFAKANSQQATATASSTVLLYDHPAGKTVESFFQNFHAQDTVALKNQFVNDASMHSLAIKGNERTTSASAVNTFLKSIASIPANVTFEERLTSLKTVADDHIASVHTDYEFYVNGKLSHTGRNVFTMVFVNDAWKITQITDTRVY</sequence>
<dbReference type="InterPro" id="IPR032710">
    <property type="entry name" value="NTF2-like_dom_sf"/>
</dbReference>
<organism evidence="2 3">
    <name type="scientific">Nonlabens agnitus</name>
    <dbReference type="NCBI Taxonomy" id="870484"/>
    <lineage>
        <taxon>Bacteria</taxon>
        <taxon>Pseudomonadati</taxon>
        <taxon>Bacteroidota</taxon>
        <taxon>Flavobacteriia</taxon>
        <taxon>Flavobacteriales</taxon>
        <taxon>Flavobacteriaceae</taxon>
        <taxon>Nonlabens</taxon>
    </lineage>
</organism>
<dbReference type="RefSeq" id="WP_105982552.1">
    <property type="nucleotide sequence ID" value="NZ_MQUC01000003.1"/>
</dbReference>
<accession>A0A2S9WTF0</accession>
<evidence type="ECO:0008006" key="4">
    <source>
        <dbReference type="Google" id="ProtNLM"/>
    </source>
</evidence>
<protein>
    <recommendedName>
        <fullName evidence="4">SnoaL-like domain-containing protein</fullName>
    </recommendedName>
</protein>
<keyword evidence="3" id="KW-1185">Reference proteome</keyword>
<proteinExistence type="predicted"/>
<dbReference type="OrthoDB" id="117186at2"/>
<feature type="signal peptide" evidence="1">
    <location>
        <begin position="1"/>
        <end position="22"/>
    </location>
</feature>
<evidence type="ECO:0000313" key="2">
    <source>
        <dbReference type="EMBL" id="PRP66755.1"/>
    </source>
</evidence>
<name>A0A2S9WTF0_9FLAO</name>
<keyword evidence="1" id="KW-0732">Signal</keyword>
<evidence type="ECO:0000256" key="1">
    <source>
        <dbReference type="SAM" id="SignalP"/>
    </source>
</evidence>
<dbReference type="Proteomes" id="UP000239532">
    <property type="component" value="Unassembled WGS sequence"/>
</dbReference>